<gene>
    <name evidence="3" type="ORF">ACFQ3T_02210</name>
</gene>
<proteinExistence type="predicted"/>
<feature type="domain" description="RapZ C-terminal" evidence="2">
    <location>
        <begin position="13"/>
        <end position="60"/>
    </location>
</feature>
<evidence type="ECO:0000259" key="2">
    <source>
        <dbReference type="Pfam" id="PF22740"/>
    </source>
</evidence>
<evidence type="ECO:0000313" key="4">
    <source>
        <dbReference type="Proteomes" id="UP001597168"/>
    </source>
</evidence>
<dbReference type="RefSeq" id="WP_380719161.1">
    <property type="nucleotide sequence ID" value="NZ_JBHTLK010000005.1"/>
</dbReference>
<feature type="compositionally biased region" description="Basic residues" evidence="1">
    <location>
        <begin position="65"/>
        <end position="74"/>
    </location>
</feature>
<reference evidence="4" key="1">
    <citation type="journal article" date="2019" name="Int. J. Syst. Evol. Microbiol.">
        <title>The Global Catalogue of Microorganisms (GCM) 10K type strain sequencing project: providing services to taxonomists for standard genome sequencing and annotation.</title>
        <authorList>
            <consortium name="The Broad Institute Genomics Platform"/>
            <consortium name="The Broad Institute Genome Sequencing Center for Infectious Disease"/>
            <person name="Wu L."/>
            <person name="Ma J."/>
        </authorList>
    </citation>
    <scope>NUCLEOTIDE SEQUENCE [LARGE SCALE GENOMIC DNA]</scope>
    <source>
        <strain evidence="4">CCUG 60214</strain>
    </source>
</reference>
<accession>A0ABW3QMM6</accession>
<organism evidence="3 4">
    <name type="scientific">Saccharothrix hoggarensis</name>
    <dbReference type="NCBI Taxonomy" id="913853"/>
    <lineage>
        <taxon>Bacteria</taxon>
        <taxon>Bacillati</taxon>
        <taxon>Actinomycetota</taxon>
        <taxon>Actinomycetes</taxon>
        <taxon>Pseudonocardiales</taxon>
        <taxon>Pseudonocardiaceae</taxon>
        <taxon>Saccharothrix</taxon>
    </lineage>
</organism>
<dbReference type="Proteomes" id="UP001597168">
    <property type="component" value="Unassembled WGS sequence"/>
</dbReference>
<sequence length="83" mass="9211">MSARRSADSPDRRVREAGRRQYTVAISCVGGRHRSVVIAEQVAHLGRCRGWRVEVENRDVDKGGLHRHPPRGGRRPVSGALSC</sequence>
<evidence type="ECO:0000256" key="1">
    <source>
        <dbReference type="SAM" id="MobiDB-lite"/>
    </source>
</evidence>
<comment type="caution">
    <text evidence="3">The sequence shown here is derived from an EMBL/GenBank/DDBJ whole genome shotgun (WGS) entry which is preliminary data.</text>
</comment>
<protein>
    <recommendedName>
        <fullName evidence="2">RapZ C-terminal domain-containing protein</fullName>
    </recommendedName>
</protein>
<name>A0ABW3QMM6_9PSEU</name>
<feature type="region of interest" description="Disordered" evidence="1">
    <location>
        <begin position="59"/>
        <end position="83"/>
    </location>
</feature>
<keyword evidence="4" id="KW-1185">Reference proteome</keyword>
<dbReference type="InterPro" id="IPR053931">
    <property type="entry name" value="RapZ_C"/>
</dbReference>
<dbReference type="EMBL" id="JBHTLK010000005">
    <property type="protein sequence ID" value="MFD1145933.1"/>
    <property type="molecule type" value="Genomic_DNA"/>
</dbReference>
<dbReference type="Pfam" id="PF22740">
    <property type="entry name" value="PapZ_C"/>
    <property type="match status" value="1"/>
</dbReference>
<evidence type="ECO:0000313" key="3">
    <source>
        <dbReference type="EMBL" id="MFD1145933.1"/>
    </source>
</evidence>